<keyword evidence="3" id="KW-1185">Reference proteome</keyword>
<protein>
    <submittedName>
        <fullName evidence="2">Uncharacterized protein</fullName>
    </submittedName>
</protein>
<accession>A0A8C5I3Y0</accession>
<sequence length="71" mass="8327">MVLVHLVLTFCSLLYVTGQFEKPLNKYIRHYEGLSYDTEALHNSHQRAKRALSPQDRTVQLDFHAHGRLVY</sequence>
<reference evidence="2" key="2">
    <citation type="submission" date="2025-08" db="UniProtKB">
        <authorList>
            <consortium name="Ensembl"/>
        </authorList>
    </citation>
    <scope>IDENTIFICATION</scope>
</reference>
<reference evidence="2" key="1">
    <citation type="submission" date="2020-06" db="EMBL/GenBank/DDBJ databases">
        <authorList>
            <consortium name="Wellcome Sanger Institute Data Sharing"/>
        </authorList>
    </citation>
    <scope>NUCLEOTIDE SEQUENCE [LARGE SCALE GENOMIC DNA]</scope>
</reference>
<evidence type="ECO:0000313" key="2">
    <source>
        <dbReference type="Ensembl" id="ENSGWIP00000053260.1"/>
    </source>
</evidence>
<dbReference type="Ensembl" id="ENSGWIT00000057435.1">
    <property type="protein sequence ID" value="ENSGWIP00000053260.1"/>
    <property type="gene ID" value="ENSGWIG00000025615.1"/>
</dbReference>
<feature type="signal peptide" evidence="1">
    <location>
        <begin position="1"/>
        <end position="18"/>
    </location>
</feature>
<evidence type="ECO:0000313" key="3">
    <source>
        <dbReference type="Proteomes" id="UP000694680"/>
    </source>
</evidence>
<dbReference type="Proteomes" id="UP000694680">
    <property type="component" value="Chromosome 3"/>
</dbReference>
<proteinExistence type="predicted"/>
<name>A0A8C5I3Y0_GOUWI</name>
<dbReference type="AlphaFoldDB" id="A0A8C5I3Y0"/>
<feature type="chain" id="PRO_5034459861" evidence="1">
    <location>
        <begin position="19"/>
        <end position="71"/>
    </location>
</feature>
<evidence type="ECO:0000256" key="1">
    <source>
        <dbReference type="SAM" id="SignalP"/>
    </source>
</evidence>
<organism evidence="2 3">
    <name type="scientific">Gouania willdenowi</name>
    <name type="common">Blunt-snouted clingfish</name>
    <name type="synonym">Lepadogaster willdenowi</name>
    <dbReference type="NCBI Taxonomy" id="441366"/>
    <lineage>
        <taxon>Eukaryota</taxon>
        <taxon>Metazoa</taxon>
        <taxon>Chordata</taxon>
        <taxon>Craniata</taxon>
        <taxon>Vertebrata</taxon>
        <taxon>Euteleostomi</taxon>
        <taxon>Actinopterygii</taxon>
        <taxon>Neopterygii</taxon>
        <taxon>Teleostei</taxon>
        <taxon>Neoteleostei</taxon>
        <taxon>Acanthomorphata</taxon>
        <taxon>Ovalentaria</taxon>
        <taxon>Blenniimorphae</taxon>
        <taxon>Blenniiformes</taxon>
        <taxon>Gobiesocoidei</taxon>
        <taxon>Gobiesocidae</taxon>
        <taxon>Gobiesocinae</taxon>
        <taxon>Gouania</taxon>
    </lineage>
</organism>
<keyword evidence="1" id="KW-0732">Signal</keyword>
<reference evidence="2" key="3">
    <citation type="submission" date="2025-09" db="UniProtKB">
        <authorList>
            <consortium name="Ensembl"/>
        </authorList>
    </citation>
    <scope>IDENTIFICATION</scope>
</reference>